<evidence type="ECO:0000256" key="1">
    <source>
        <dbReference type="SAM" id="Phobius"/>
    </source>
</evidence>
<gene>
    <name evidence="2" type="ORF">A4U43_C04F11790</name>
</gene>
<dbReference type="Gramene" id="ONK71732">
    <property type="protein sequence ID" value="ONK71732"/>
    <property type="gene ID" value="A4U43_C04F11790"/>
</dbReference>
<dbReference type="Proteomes" id="UP000243459">
    <property type="component" value="Chromosome 4"/>
</dbReference>
<keyword evidence="1" id="KW-0812">Transmembrane</keyword>
<reference evidence="3" key="1">
    <citation type="journal article" date="2017" name="Nat. Commun.">
        <title>The asparagus genome sheds light on the origin and evolution of a young Y chromosome.</title>
        <authorList>
            <person name="Harkess A."/>
            <person name="Zhou J."/>
            <person name="Xu C."/>
            <person name="Bowers J.E."/>
            <person name="Van der Hulst R."/>
            <person name="Ayyampalayam S."/>
            <person name="Mercati F."/>
            <person name="Riccardi P."/>
            <person name="McKain M.R."/>
            <person name="Kakrana A."/>
            <person name="Tang H."/>
            <person name="Ray J."/>
            <person name="Groenendijk J."/>
            <person name="Arikit S."/>
            <person name="Mathioni S.M."/>
            <person name="Nakano M."/>
            <person name="Shan H."/>
            <person name="Telgmann-Rauber A."/>
            <person name="Kanno A."/>
            <person name="Yue Z."/>
            <person name="Chen H."/>
            <person name="Li W."/>
            <person name="Chen Y."/>
            <person name="Xu X."/>
            <person name="Zhang Y."/>
            <person name="Luo S."/>
            <person name="Chen H."/>
            <person name="Gao J."/>
            <person name="Mao Z."/>
            <person name="Pires J.C."/>
            <person name="Luo M."/>
            <person name="Kudrna D."/>
            <person name="Wing R.A."/>
            <person name="Meyers B.C."/>
            <person name="Yi K."/>
            <person name="Kong H."/>
            <person name="Lavrijsen P."/>
            <person name="Sunseri F."/>
            <person name="Falavigna A."/>
            <person name="Ye Y."/>
            <person name="Leebens-Mack J.H."/>
            <person name="Chen G."/>
        </authorList>
    </citation>
    <scope>NUCLEOTIDE SEQUENCE [LARGE SCALE GENOMIC DNA]</scope>
    <source>
        <strain evidence="3">cv. DH0086</strain>
    </source>
</reference>
<accession>A0A5P1F0M5</accession>
<keyword evidence="1" id="KW-0472">Membrane</keyword>
<proteinExistence type="predicted"/>
<dbReference type="AlphaFoldDB" id="A0A5P1F0M5"/>
<sequence length="111" mass="12019">MERWQFGFGTSLEVPRVAVCAAIAQLVPEPTVTKVTIPAAFPGVSVSSTIEPEFLVLAAGPARDIGPRTRIAPASTIVAWAFVPAVAFGVFRWPEPKMEGYVRVCVGEKWY</sequence>
<keyword evidence="3" id="KW-1185">Reference proteome</keyword>
<dbReference type="EMBL" id="CM007384">
    <property type="protein sequence ID" value="ONK71732.1"/>
    <property type="molecule type" value="Genomic_DNA"/>
</dbReference>
<keyword evidence="1" id="KW-1133">Transmembrane helix</keyword>
<protein>
    <submittedName>
        <fullName evidence="2">Uncharacterized protein</fullName>
    </submittedName>
</protein>
<name>A0A5P1F0M5_ASPOF</name>
<evidence type="ECO:0000313" key="3">
    <source>
        <dbReference type="Proteomes" id="UP000243459"/>
    </source>
</evidence>
<evidence type="ECO:0000313" key="2">
    <source>
        <dbReference type="EMBL" id="ONK71732.1"/>
    </source>
</evidence>
<feature type="transmembrane region" description="Helical" evidence="1">
    <location>
        <begin position="71"/>
        <end position="91"/>
    </location>
</feature>
<organism evidence="2 3">
    <name type="scientific">Asparagus officinalis</name>
    <name type="common">Garden asparagus</name>
    <dbReference type="NCBI Taxonomy" id="4686"/>
    <lineage>
        <taxon>Eukaryota</taxon>
        <taxon>Viridiplantae</taxon>
        <taxon>Streptophyta</taxon>
        <taxon>Embryophyta</taxon>
        <taxon>Tracheophyta</taxon>
        <taxon>Spermatophyta</taxon>
        <taxon>Magnoliopsida</taxon>
        <taxon>Liliopsida</taxon>
        <taxon>Asparagales</taxon>
        <taxon>Asparagaceae</taxon>
        <taxon>Asparagoideae</taxon>
        <taxon>Asparagus</taxon>
    </lineage>
</organism>